<protein>
    <submittedName>
        <fullName evidence="1">Uncharacterized protein</fullName>
    </submittedName>
</protein>
<organism evidence="1 2">
    <name type="scientific">Pistacia atlantica</name>
    <dbReference type="NCBI Taxonomy" id="434234"/>
    <lineage>
        <taxon>Eukaryota</taxon>
        <taxon>Viridiplantae</taxon>
        <taxon>Streptophyta</taxon>
        <taxon>Embryophyta</taxon>
        <taxon>Tracheophyta</taxon>
        <taxon>Spermatophyta</taxon>
        <taxon>Magnoliopsida</taxon>
        <taxon>eudicotyledons</taxon>
        <taxon>Gunneridae</taxon>
        <taxon>Pentapetalae</taxon>
        <taxon>rosids</taxon>
        <taxon>malvids</taxon>
        <taxon>Sapindales</taxon>
        <taxon>Anacardiaceae</taxon>
        <taxon>Pistacia</taxon>
    </lineage>
</organism>
<accession>A0ACC0ZVY8</accession>
<name>A0ACC0ZVY8_9ROSI</name>
<evidence type="ECO:0000313" key="2">
    <source>
        <dbReference type="Proteomes" id="UP001164250"/>
    </source>
</evidence>
<proteinExistence type="predicted"/>
<sequence length="64" mass="6983">MAEVIALSSSSISILMFLSIITSHYVENDFLISLPLNLVVGLLTLFISIGTVTLGFHIKLLYSL</sequence>
<reference evidence="2" key="1">
    <citation type="journal article" date="2023" name="G3 (Bethesda)">
        <title>Genome assembly and association tests identify interacting loci associated with vigor, precocity, and sex in interspecific pistachio rootstocks.</title>
        <authorList>
            <person name="Palmer W."/>
            <person name="Jacygrad E."/>
            <person name="Sagayaradj S."/>
            <person name="Cavanaugh K."/>
            <person name="Han R."/>
            <person name="Bertier L."/>
            <person name="Beede B."/>
            <person name="Kafkas S."/>
            <person name="Golino D."/>
            <person name="Preece J."/>
            <person name="Michelmore R."/>
        </authorList>
    </citation>
    <scope>NUCLEOTIDE SEQUENCE [LARGE SCALE GENOMIC DNA]</scope>
</reference>
<dbReference type="Proteomes" id="UP001164250">
    <property type="component" value="Chromosome 13"/>
</dbReference>
<dbReference type="EMBL" id="CM047909">
    <property type="protein sequence ID" value="KAJ0079179.1"/>
    <property type="molecule type" value="Genomic_DNA"/>
</dbReference>
<keyword evidence="2" id="KW-1185">Reference proteome</keyword>
<evidence type="ECO:0000313" key="1">
    <source>
        <dbReference type="EMBL" id="KAJ0079179.1"/>
    </source>
</evidence>
<gene>
    <name evidence="1" type="ORF">Patl1_24131</name>
</gene>
<comment type="caution">
    <text evidence="1">The sequence shown here is derived from an EMBL/GenBank/DDBJ whole genome shotgun (WGS) entry which is preliminary data.</text>
</comment>